<dbReference type="OMA" id="PCSATHA"/>
<dbReference type="Proteomes" id="UP000008022">
    <property type="component" value="Unassembled WGS sequence"/>
</dbReference>
<dbReference type="EnsemblPlants" id="ORUFI07G00170.1">
    <property type="protein sequence ID" value="ORUFI07G00170.1"/>
    <property type="gene ID" value="ORUFI07G00170"/>
</dbReference>
<dbReference type="HOGENOM" id="CLU_1226520_0_0_1"/>
<dbReference type="Gramene" id="ORUFI07G00170.1">
    <property type="protein sequence ID" value="ORUFI07G00170.1"/>
    <property type="gene ID" value="ORUFI07G00170"/>
</dbReference>
<feature type="compositionally biased region" description="Basic and acidic residues" evidence="1">
    <location>
        <begin position="12"/>
        <end position="22"/>
    </location>
</feature>
<proteinExistence type="predicted"/>
<feature type="region of interest" description="Disordered" evidence="1">
    <location>
        <begin position="1"/>
        <end position="27"/>
    </location>
</feature>
<feature type="region of interest" description="Disordered" evidence="1">
    <location>
        <begin position="94"/>
        <end position="136"/>
    </location>
</feature>
<dbReference type="AlphaFoldDB" id="A0A0E0Q336"/>
<keyword evidence="3" id="KW-1185">Reference proteome</keyword>
<evidence type="ECO:0000313" key="3">
    <source>
        <dbReference type="Proteomes" id="UP000008022"/>
    </source>
</evidence>
<organism evidence="2 3">
    <name type="scientific">Oryza rufipogon</name>
    <name type="common">Brownbeard rice</name>
    <name type="synonym">Asian wild rice</name>
    <dbReference type="NCBI Taxonomy" id="4529"/>
    <lineage>
        <taxon>Eukaryota</taxon>
        <taxon>Viridiplantae</taxon>
        <taxon>Streptophyta</taxon>
        <taxon>Embryophyta</taxon>
        <taxon>Tracheophyta</taxon>
        <taxon>Spermatophyta</taxon>
        <taxon>Magnoliopsida</taxon>
        <taxon>Liliopsida</taxon>
        <taxon>Poales</taxon>
        <taxon>Poaceae</taxon>
        <taxon>BOP clade</taxon>
        <taxon>Oryzoideae</taxon>
        <taxon>Oryzeae</taxon>
        <taxon>Oryzinae</taxon>
        <taxon>Oryza</taxon>
    </lineage>
</organism>
<sequence>MTTTNRMLATKPRGDGKGREQGPSRQRLQGGHYAFCTTIARLTRMGFHPERHAREGKVIHLTTPQGGFMAPKAPPQSFTTRTISASLQLYHSSAPPPASAALGTIAPSSRSPRRWPPTAADATRAGLAQSSVPPCRPCSATHAGLPQSSSPLMPASRCHCRHPLHLSPSVPSHVGYLTLAKSVVETSDLATGTLHQATAALDQQPHGGVGRPELLQLAKLHITSHV</sequence>
<protein>
    <submittedName>
        <fullName evidence="2">Uncharacterized protein</fullName>
    </submittedName>
</protein>
<accession>A0A0E0Q336</accession>
<evidence type="ECO:0000313" key="2">
    <source>
        <dbReference type="EnsemblPlants" id="ORUFI07G00170.1"/>
    </source>
</evidence>
<reference evidence="2" key="2">
    <citation type="submission" date="2015-06" db="UniProtKB">
        <authorList>
            <consortium name="EnsemblPlants"/>
        </authorList>
    </citation>
    <scope>IDENTIFICATION</scope>
</reference>
<evidence type="ECO:0000256" key="1">
    <source>
        <dbReference type="SAM" id="MobiDB-lite"/>
    </source>
</evidence>
<reference evidence="3" key="1">
    <citation type="submission" date="2013-06" db="EMBL/GenBank/DDBJ databases">
        <authorList>
            <person name="Zhao Q."/>
        </authorList>
    </citation>
    <scope>NUCLEOTIDE SEQUENCE</scope>
    <source>
        <strain evidence="3">cv. W1943</strain>
    </source>
</reference>
<name>A0A0E0Q336_ORYRU</name>